<organism evidence="3">
    <name type="scientific">Spathaspora passalidarum (strain NRRL Y-27907 / 11-Y1)</name>
    <dbReference type="NCBI Taxonomy" id="619300"/>
    <lineage>
        <taxon>Eukaryota</taxon>
        <taxon>Fungi</taxon>
        <taxon>Dikarya</taxon>
        <taxon>Ascomycota</taxon>
        <taxon>Saccharomycotina</taxon>
        <taxon>Pichiomycetes</taxon>
        <taxon>Debaryomycetaceae</taxon>
        <taxon>Spathaspora</taxon>
    </lineage>
</organism>
<reference evidence="2 3" key="1">
    <citation type="journal article" date="2011" name="Proc. Natl. Acad. Sci. U.S.A.">
        <title>Comparative genomics of xylose-fermenting fungi for enhanced biofuel production.</title>
        <authorList>
            <person name="Wohlbach D.J."/>
            <person name="Kuo A."/>
            <person name="Sato T.K."/>
            <person name="Potts K.M."/>
            <person name="Salamov A.A."/>
            <person name="LaButti K.M."/>
            <person name="Sun H."/>
            <person name="Clum A."/>
            <person name="Pangilinan J.L."/>
            <person name="Lindquist E.A."/>
            <person name="Lucas S."/>
            <person name="Lapidus A."/>
            <person name="Jin M."/>
            <person name="Gunawan C."/>
            <person name="Balan V."/>
            <person name="Dale B.E."/>
            <person name="Jeffries T.W."/>
            <person name="Zinkel R."/>
            <person name="Barry K.W."/>
            <person name="Grigoriev I.V."/>
            <person name="Gasch A.P."/>
        </authorList>
    </citation>
    <scope>NUCLEOTIDE SEQUENCE [LARGE SCALE GENOMIC DNA]</scope>
    <source>
        <strain evidence="3">NRRL Y-27907 / 11-Y1</strain>
    </source>
</reference>
<sequence>MCLRLSFRQVFKKHFVSSNSKTATSTNTITKDTTSNVEYQPSIDSIIEVPTANVDPETTIIKKSKLKLALKKATKIIHKKNKEELLDKIQSNNCLPRYPEEDPYSSSDEEDYSSDEDDWSTVESESTFESLKKLSKVERFKRFFNLRKRKEPTYHITVTVTNTPLLGPGKSLAKGPIDISLFENPSQESLICEGNIKFKRNVECVVFKTEQIEDTQTSDSRYNLFKGKLSKSCFSKSFWLSHFSSGEPISSSNTTATTDDIGTTTADTGATDANTDTNCLFPTLTTDSLERKPILKSKNNINYELETKNCVQEDEKDTAEFFEYFNDKDNVETERDKRRSLMSLRRLDQLDNYYACNS</sequence>
<evidence type="ECO:0000313" key="2">
    <source>
        <dbReference type="EMBL" id="EGW29983.1"/>
    </source>
</evidence>
<dbReference type="AlphaFoldDB" id="G3AVT8"/>
<evidence type="ECO:0000313" key="3">
    <source>
        <dbReference type="Proteomes" id="UP000000709"/>
    </source>
</evidence>
<gene>
    <name evidence="2" type="ORF">SPAPADRAFT_68830</name>
</gene>
<dbReference type="Proteomes" id="UP000000709">
    <property type="component" value="Unassembled WGS sequence"/>
</dbReference>
<dbReference type="KEGG" id="spaa:SPAPADRAFT_68830"/>
<dbReference type="InParanoid" id="G3AVT8"/>
<accession>G3AVT8</accession>
<feature type="compositionally biased region" description="Acidic residues" evidence="1">
    <location>
        <begin position="101"/>
        <end position="120"/>
    </location>
</feature>
<dbReference type="EMBL" id="GL996506">
    <property type="protein sequence ID" value="EGW29983.1"/>
    <property type="molecule type" value="Genomic_DNA"/>
</dbReference>
<name>G3AVT8_SPAPN</name>
<feature type="region of interest" description="Disordered" evidence="1">
    <location>
        <begin position="94"/>
        <end position="120"/>
    </location>
</feature>
<dbReference type="GeneID" id="18875243"/>
<protein>
    <submittedName>
        <fullName evidence="2">Uncharacterized protein</fullName>
    </submittedName>
</protein>
<dbReference type="OrthoDB" id="4024850at2759"/>
<evidence type="ECO:0000256" key="1">
    <source>
        <dbReference type="SAM" id="MobiDB-lite"/>
    </source>
</evidence>
<keyword evidence="3" id="KW-1185">Reference proteome</keyword>
<proteinExistence type="predicted"/>
<dbReference type="RefSeq" id="XP_007377749.1">
    <property type="nucleotide sequence ID" value="XM_007377687.1"/>
</dbReference>
<dbReference type="HOGENOM" id="CLU_774259_0_0_1"/>